<comment type="caution">
    <text evidence="1">The sequence shown here is derived from an EMBL/GenBank/DDBJ whole genome shotgun (WGS) entry which is preliminary data.</text>
</comment>
<reference evidence="1 2" key="1">
    <citation type="submission" date="2019-05" db="EMBL/GenBank/DDBJ databases">
        <title>Another draft genome of Portunus trituberculatus and its Hox gene families provides insights of decapod evolution.</title>
        <authorList>
            <person name="Jeong J.-H."/>
            <person name="Song I."/>
            <person name="Kim S."/>
            <person name="Choi T."/>
            <person name="Kim D."/>
            <person name="Ryu S."/>
            <person name="Kim W."/>
        </authorList>
    </citation>
    <scope>NUCLEOTIDE SEQUENCE [LARGE SCALE GENOMIC DNA]</scope>
    <source>
        <tissue evidence="1">Muscle</tissue>
    </source>
</reference>
<proteinExistence type="predicted"/>
<dbReference type="Proteomes" id="UP000324222">
    <property type="component" value="Unassembled WGS sequence"/>
</dbReference>
<accession>A0A5B7JNV5</accession>
<dbReference type="AlphaFoldDB" id="A0A5B7JNV5"/>
<organism evidence="1 2">
    <name type="scientific">Portunus trituberculatus</name>
    <name type="common">Swimming crab</name>
    <name type="synonym">Neptunus trituberculatus</name>
    <dbReference type="NCBI Taxonomy" id="210409"/>
    <lineage>
        <taxon>Eukaryota</taxon>
        <taxon>Metazoa</taxon>
        <taxon>Ecdysozoa</taxon>
        <taxon>Arthropoda</taxon>
        <taxon>Crustacea</taxon>
        <taxon>Multicrustacea</taxon>
        <taxon>Malacostraca</taxon>
        <taxon>Eumalacostraca</taxon>
        <taxon>Eucarida</taxon>
        <taxon>Decapoda</taxon>
        <taxon>Pleocyemata</taxon>
        <taxon>Brachyura</taxon>
        <taxon>Eubrachyura</taxon>
        <taxon>Portunoidea</taxon>
        <taxon>Portunidae</taxon>
        <taxon>Portuninae</taxon>
        <taxon>Portunus</taxon>
    </lineage>
</organism>
<name>A0A5B7JNV5_PORTR</name>
<protein>
    <submittedName>
        <fullName evidence="1">Uncharacterized protein</fullName>
    </submittedName>
</protein>
<gene>
    <name evidence="1" type="ORF">E2C01_093863</name>
</gene>
<keyword evidence="2" id="KW-1185">Reference proteome</keyword>
<dbReference type="OrthoDB" id="6084504at2759"/>
<evidence type="ECO:0000313" key="2">
    <source>
        <dbReference type="Proteomes" id="UP000324222"/>
    </source>
</evidence>
<sequence>MNPDDTNKLIWDILGRDSESVGGIEVDEVEDKSVMYLKINGVASASQPTNEVDEPHFIDADECMEDSLSLPTTTHCSLLAVDPPPSPPSPPQIPGTINQVYGEAIASHYGRSVDCYKKGIDAYVSHLAFLERYLDKKVS</sequence>
<dbReference type="EMBL" id="VSRR010114285">
    <property type="protein sequence ID" value="MPC98490.1"/>
    <property type="molecule type" value="Genomic_DNA"/>
</dbReference>
<evidence type="ECO:0000313" key="1">
    <source>
        <dbReference type="EMBL" id="MPC98490.1"/>
    </source>
</evidence>